<proteinExistence type="predicted"/>
<dbReference type="RefSeq" id="WP_197007364.1">
    <property type="nucleotide sequence ID" value="NZ_BONS01000019.1"/>
</dbReference>
<name>A0A8J7GXF8_9ACTN</name>
<keyword evidence="2" id="KW-1185">Reference proteome</keyword>
<dbReference type="EMBL" id="JADOUF010000001">
    <property type="protein sequence ID" value="MBG6140864.1"/>
    <property type="molecule type" value="Genomic_DNA"/>
</dbReference>
<sequence length="151" mass="15493">MVKRVLVIAGAALGVVLVAVLLFGNSGKSDPVTFTEGGVDVKVEFLDTGLVGDRVKVTLKPEAIDGYMAAAVTLEVSGDLAPIAPVDLPHALTKKDVPVPVFAAGAARVEVKVKRASDKPGKATVKVGYQACDKTGCKPAVVGKTVTLTLK</sequence>
<dbReference type="AlphaFoldDB" id="A0A8J7GXF8"/>
<evidence type="ECO:0000313" key="1">
    <source>
        <dbReference type="EMBL" id="MBG6140864.1"/>
    </source>
</evidence>
<comment type="caution">
    <text evidence="1">The sequence shown here is derived from an EMBL/GenBank/DDBJ whole genome shotgun (WGS) entry which is preliminary data.</text>
</comment>
<gene>
    <name evidence="1" type="ORF">IW245_007058</name>
</gene>
<accession>A0A8J7GXF8</accession>
<reference evidence="1" key="1">
    <citation type="submission" date="2020-11" db="EMBL/GenBank/DDBJ databases">
        <title>Sequencing the genomes of 1000 actinobacteria strains.</title>
        <authorList>
            <person name="Klenk H.-P."/>
        </authorList>
    </citation>
    <scope>NUCLEOTIDE SEQUENCE</scope>
    <source>
        <strain evidence="1">DSM 45356</strain>
    </source>
</reference>
<dbReference type="Proteomes" id="UP000622552">
    <property type="component" value="Unassembled WGS sequence"/>
</dbReference>
<evidence type="ECO:0000313" key="2">
    <source>
        <dbReference type="Proteomes" id="UP000622552"/>
    </source>
</evidence>
<organism evidence="1 2">
    <name type="scientific">Longispora fulva</name>
    <dbReference type="NCBI Taxonomy" id="619741"/>
    <lineage>
        <taxon>Bacteria</taxon>
        <taxon>Bacillati</taxon>
        <taxon>Actinomycetota</taxon>
        <taxon>Actinomycetes</taxon>
        <taxon>Micromonosporales</taxon>
        <taxon>Micromonosporaceae</taxon>
        <taxon>Longispora</taxon>
    </lineage>
</organism>
<protein>
    <submittedName>
        <fullName evidence="1">Thiol:disulfide interchange protein</fullName>
    </submittedName>
</protein>